<evidence type="ECO:0000313" key="3">
    <source>
        <dbReference type="Proteomes" id="UP001056937"/>
    </source>
</evidence>
<reference evidence="2" key="1">
    <citation type="journal article" date="2022" name="Toxins">
        <title>Genomic Analysis of Sphingopyxis sp. USTB-05 for Biodegrading Cyanobacterial Hepatotoxins.</title>
        <authorList>
            <person name="Liu C."/>
            <person name="Xu Q."/>
            <person name="Zhao Z."/>
            <person name="Zhang H."/>
            <person name="Liu X."/>
            <person name="Yin C."/>
            <person name="Liu Y."/>
            <person name="Yan H."/>
        </authorList>
    </citation>
    <scope>NUCLEOTIDE SEQUENCE</scope>
    <source>
        <strain evidence="2">NBD5</strain>
    </source>
</reference>
<dbReference type="SUPFAM" id="SSF51735">
    <property type="entry name" value="NAD(P)-binding Rossmann-fold domains"/>
    <property type="match status" value="1"/>
</dbReference>
<accession>A0ABY4XAD1</accession>
<name>A0ABY4XAD1_9SPHN</name>
<evidence type="ECO:0000259" key="1">
    <source>
        <dbReference type="Pfam" id="PF13460"/>
    </source>
</evidence>
<gene>
    <name evidence="2" type="ORF">LHA26_05290</name>
</gene>
<dbReference type="InterPro" id="IPR016040">
    <property type="entry name" value="NAD(P)-bd_dom"/>
</dbReference>
<dbReference type="PANTHER" id="PTHR15020:SF50">
    <property type="entry name" value="UPF0659 PROTEIN YMR090W"/>
    <property type="match status" value="1"/>
</dbReference>
<dbReference type="Pfam" id="PF13460">
    <property type="entry name" value="NAD_binding_10"/>
    <property type="match status" value="1"/>
</dbReference>
<dbReference type="RefSeq" id="WP_252167690.1">
    <property type="nucleotide sequence ID" value="NZ_CP084930.1"/>
</dbReference>
<evidence type="ECO:0000313" key="2">
    <source>
        <dbReference type="EMBL" id="USI73883.1"/>
    </source>
</evidence>
<dbReference type="Proteomes" id="UP001056937">
    <property type="component" value="Chromosome 1"/>
</dbReference>
<protein>
    <submittedName>
        <fullName evidence="2">NAD(P)H-binding protein</fullName>
    </submittedName>
</protein>
<dbReference type="Gene3D" id="3.40.50.720">
    <property type="entry name" value="NAD(P)-binding Rossmann-like Domain"/>
    <property type="match status" value="1"/>
</dbReference>
<feature type="domain" description="NAD(P)-binding" evidence="1">
    <location>
        <begin position="7"/>
        <end position="192"/>
    </location>
</feature>
<keyword evidence="3" id="KW-1185">Reference proteome</keyword>
<dbReference type="EMBL" id="CP084930">
    <property type="protein sequence ID" value="USI73883.1"/>
    <property type="molecule type" value="Genomic_DNA"/>
</dbReference>
<dbReference type="InterPro" id="IPR036291">
    <property type="entry name" value="NAD(P)-bd_dom_sf"/>
</dbReference>
<dbReference type="PANTHER" id="PTHR15020">
    <property type="entry name" value="FLAVIN REDUCTASE-RELATED"/>
    <property type="match status" value="1"/>
</dbReference>
<proteinExistence type="predicted"/>
<sequence>MKAFIIGIAGGTGRRIARLLVDRGWDVDGLVRGDEQLRSLAGDGIEARIGDFTRMSVDELAVALRGCEIIVFSAGAGGKGGEEATTAIDGEGPGRIASAANLAGVARFYLISAFPEAWRGRHMAASFEHYLLEKKRAEADLVRRDLDWVVVRPSALFDDPGTGEVDLGPAKIHGRITRDDVAATIVALIAEPSIKRVILEVTAGTTSITSAVAELVRR</sequence>
<organism evidence="2 3">
    <name type="scientific">Sphingomonas morindae</name>
    <dbReference type="NCBI Taxonomy" id="1541170"/>
    <lineage>
        <taxon>Bacteria</taxon>
        <taxon>Pseudomonadati</taxon>
        <taxon>Pseudomonadota</taxon>
        <taxon>Alphaproteobacteria</taxon>
        <taxon>Sphingomonadales</taxon>
        <taxon>Sphingomonadaceae</taxon>
        <taxon>Sphingomonas</taxon>
    </lineage>
</organism>